<dbReference type="OrthoDB" id="9801163at2"/>
<gene>
    <name evidence="3" type="ORF">CCGE525_14980</name>
</gene>
<dbReference type="Proteomes" id="UP000282195">
    <property type="component" value="Chromosome"/>
</dbReference>
<evidence type="ECO:0000256" key="1">
    <source>
        <dbReference type="SAM" id="SignalP"/>
    </source>
</evidence>
<organism evidence="3 4">
    <name type="scientific">Rhizobium jaguaris</name>
    <dbReference type="NCBI Taxonomy" id="1312183"/>
    <lineage>
        <taxon>Bacteria</taxon>
        <taxon>Pseudomonadati</taxon>
        <taxon>Pseudomonadota</taxon>
        <taxon>Alphaproteobacteria</taxon>
        <taxon>Hyphomicrobiales</taxon>
        <taxon>Rhizobiaceae</taxon>
        <taxon>Rhizobium/Agrobacterium group</taxon>
        <taxon>Rhizobium</taxon>
    </lineage>
</organism>
<sequence>MNIKHVLTIGIAVLAAGVSHAADAVKIGSKNFTEQFIVSEIYAQALEKAGVRVERRFNLGTTAIAHTALLSGDIDLYPEYTGTALADVVKGDLSGSAEDIYATVKKYYEDHFKVTLLKSSNIDNGYAIMMLPATAQKYHLKTLTDLGPVSDKLVFGAEAGYEDRKDGLIGLRDIYGIKFKDYKVLAKLGLRYSALQSGDLDVSFGFGTDWQIKDQGLVVMEDNKHLFPPYYLVPFVRQDAVAKDPRIAEVLDKVDPLLTSERMRELNAEVDRDEEEPADVAAKFLSENGF</sequence>
<dbReference type="InterPro" id="IPR007210">
    <property type="entry name" value="ABC_Gly_betaine_transp_sub-bd"/>
</dbReference>
<keyword evidence="1" id="KW-0732">Signal</keyword>
<reference evidence="3 4" key="1">
    <citation type="submission" date="2018-10" db="EMBL/GenBank/DDBJ databases">
        <title>Rhizobium etli, R. leguminosarum and a new Rhizobium genospecies from Phaseolus dumosus.</title>
        <authorList>
            <person name="Ramirez-Puebla S.T."/>
            <person name="Rogel-Hernandez M.A."/>
            <person name="Guerrero G."/>
            <person name="Ormeno-Orrillo E."/>
            <person name="Martinez-Romero J.C."/>
            <person name="Negrete-Yankelevich S."/>
            <person name="Martinez-Romero E."/>
        </authorList>
    </citation>
    <scope>NUCLEOTIDE SEQUENCE [LARGE SCALE GENOMIC DNA]</scope>
    <source>
        <strain evidence="3 4">CCGE525</strain>
    </source>
</reference>
<protein>
    <submittedName>
        <fullName evidence="3">ABC transporter</fullName>
    </submittedName>
</protein>
<dbReference type="Pfam" id="PF04069">
    <property type="entry name" value="OpuAC"/>
    <property type="match status" value="1"/>
</dbReference>
<dbReference type="AlphaFoldDB" id="A0A387FMD6"/>
<dbReference type="GO" id="GO:0043190">
    <property type="term" value="C:ATP-binding cassette (ABC) transporter complex"/>
    <property type="evidence" value="ECO:0007669"/>
    <property type="project" value="InterPro"/>
</dbReference>
<dbReference type="EMBL" id="CP032694">
    <property type="protein sequence ID" value="AYG59968.1"/>
    <property type="molecule type" value="Genomic_DNA"/>
</dbReference>
<evidence type="ECO:0000313" key="3">
    <source>
        <dbReference type="EMBL" id="AYG59968.1"/>
    </source>
</evidence>
<keyword evidence="4" id="KW-1185">Reference proteome</keyword>
<name>A0A387FMD6_9HYPH</name>
<feature type="signal peptide" evidence="1">
    <location>
        <begin position="1"/>
        <end position="21"/>
    </location>
</feature>
<dbReference type="GO" id="GO:0022857">
    <property type="term" value="F:transmembrane transporter activity"/>
    <property type="evidence" value="ECO:0007669"/>
    <property type="project" value="InterPro"/>
</dbReference>
<dbReference type="SUPFAM" id="SSF53850">
    <property type="entry name" value="Periplasmic binding protein-like II"/>
    <property type="match status" value="1"/>
</dbReference>
<dbReference type="Gene3D" id="3.40.190.10">
    <property type="entry name" value="Periplasmic binding protein-like II"/>
    <property type="match status" value="1"/>
</dbReference>
<evidence type="ECO:0000259" key="2">
    <source>
        <dbReference type="Pfam" id="PF04069"/>
    </source>
</evidence>
<accession>A0A387FMD6</accession>
<evidence type="ECO:0000313" key="4">
    <source>
        <dbReference type="Proteomes" id="UP000282195"/>
    </source>
</evidence>
<dbReference type="KEGG" id="rjg:CCGE525_14980"/>
<feature type="chain" id="PRO_5017395427" evidence="1">
    <location>
        <begin position="22"/>
        <end position="290"/>
    </location>
</feature>
<dbReference type="Gene3D" id="3.40.190.120">
    <property type="entry name" value="Osmoprotection protein (prox), domain 2"/>
    <property type="match status" value="1"/>
</dbReference>
<feature type="domain" description="ABC-type glycine betaine transport system substrate-binding" evidence="2">
    <location>
        <begin position="24"/>
        <end position="287"/>
    </location>
</feature>
<dbReference type="RefSeq" id="WP_120704964.1">
    <property type="nucleotide sequence ID" value="NZ_CP032694.1"/>
</dbReference>
<proteinExistence type="predicted"/>